<evidence type="ECO:0000313" key="1">
    <source>
        <dbReference type="EMBL" id="MFD0704248.1"/>
    </source>
</evidence>
<comment type="caution">
    <text evidence="1">The sequence shown here is derived from an EMBL/GenBank/DDBJ whole genome shotgun (WGS) entry which is preliminary data.</text>
</comment>
<accession>A0ABW2Y5H3</accession>
<reference evidence="2" key="1">
    <citation type="journal article" date="2019" name="Int. J. Syst. Evol. Microbiol.">
        <title>The Global Catalogue of Microorganisms (GCM) 10K type strain sequencing project: providing services to taxonomists for standard genome sequencing and annotation.</title>
        <authorList>
            <consortium name="The Broad Institute Genomics Platform"/>
            <consortium name="The Broad Institute Genome Sequencing Center for Infectious Disease"/>
            <person name="Wu L."/>
            <person name="Ma J."/>
        </authorList>
    </citation>
    <scope>NUCLEOTIDE SEQUENCE [LARGE SCALE GENOMIC DNA]</scope>
    <source>
        <strain evidence="2">CCM 8604</strain>
    </source>
</reference>
<dbReference type="RefSeq" id="WP_377937601.1">
    <property type="nucleotide sequence ID" value="NZ_JBHTHQ010000006.1"/>
</dbReference>
<sequence length="206" mass="24231">MSQNLDLIEHIVEQEWKQFQDVNNEGGPANCQGNWPTFRVMRMSQFLTWNDDVLESYDTDLTECETTHRNLLTEKYAHMMASTDPQYYEHKLKPYLAHLDPERIALQEHIIAQQLIWAKRFHQLYPHLGENMRVIETREDTRDVTSFETYLRGELSTYSDETLRLYATMIERYAAEDINITEETVLWTVKLSGHPNLAAAEKYLAG</sequence>
<dbReference type="Proteomes" id="UP001597036">
    <property type="component" value="Unassembled WGS sequence"/>
</dbReference>
<dbReference type="EMBL" id="JBHTHQ010000006">
    <property type="protein sequence ID" value="MFD0704248.1"/>
    <property type="molecule type" value="Genomic_DNA"/>
</dbReference>
<organism evidence="1 2">
    <name type="scientific">Alloscardovia venturai</name>
    <dbReference type="NCBI Taxonomy" id="1769421"/>
    <lineage>
        <taxon>Bacteria</taxon>
        <taxon>Bacillati</taxon>
        <taxon>Actinomycetota</taxon>
        <taxon>Actinomycetes</taxon>
        <taxon>Bifidobacteriales</taxon>
        <taxon>Bifidobacteriaceae</taxon>
        <taxon>Alloscardovia</taxon>
    </lineage>
</organism>
<keyword evidence="2" id="KW-1185">Reference proteome</keyword>
<gene>
    <name evidence="1" type="ORF">ACFQY8_00555</name>
</gene>
<name>A0ABW2Y5H3_9BIFI</name>
<evidence type="ECO:0000313" key="2">
    <source>
        <dbReference type="Proteomes" id="UP001597036"/>
    </source>
</evidence>
<protein>
    <submittedName>
        <fullName evidence="1">DUF4125 family protein</fullName>
    </submittedName>
</protein>
<proteinExistence type="predicted"/>
<dbReference type="InterPro" id="IPR025191">
    <property type="entry name" value="DUF4125"/>
</dbReference>
<dbReference type="Pfam" id="PF13526">
    <property type="entry name" value="DUF4125"/>
    <property type="match status" value="1"/>
</dbReference>